<accession>A0A1C4Z2U6</accession>
<name>A0A1C4Z2U6_9ACTN</name>
<evidence type="ECO:0000256" key="1">
    <source>
        <dbReference type="SAM" id="MobiDB-lite"/>
    </source>
</evidence>
<evidence type="ECO:0000313" key="3">
    <source>
        <dbReference type="Proteomes" id="UP000198797"/>
    </source>
</evidence>
<reference evidence="3" key="1">
    <citation type="submission" date="2016-06" db="EMBL/GenBank/DDBJ databases">
        <authorList>
            <person name="Varghese N."/>
            <person name="Submissions Spin"/>
        </authorList>
    </citation>
    <scope>NUCLEOTIDE SEQUENCE [LARGE SCALE GENOMIC DNA]</scope>
    <source>
        <strain evidence="3">DSM 44100</strain>
    </source>
</reference>
<dbReference type="AlphaFoldDB" id="A0A1C4Z2U6"/>
<sequence>MPISCPDAVLNDSLSVPPPAPAAARTTVGDLPGEVVRVRGAGEPTSGAGPRPDGKHVPALVGGGRA</sequence>
<dbReference type="RefSeq" id="WP_091247091.1">
    <property type="nucleotide sequence ID" value="NZ_FMCU01000008.1"/>
</dbReference>
<protein>
    <submittedName>
        <fullName evidence="2">Uncharacterized protein</fullName>
    </submittedName>
</protein>
<dbReference type="EMBL" id="FMCU01000008">
    <property type="protein sequence ID" value="SCF27214.1"/>
    <property type="molecule type" value="Genomic_DNA"/>
</dbReference>
<dbReference type="STRING" id="121616.GA0070216_10892"/>
<gene>
    <name evidence="2" type="ORF">GA0070216_10892</name>
</gene>
<keyword evidence="3" id="KW-1185">Reference proteome</keyword>
<dbReference type="OrthoDB" id="5006855at2"/>
<evidence type="ECO:0000313" key="2">
    <source>
        <dbReference type="EMBL" id="SCF27214.1"/>
    </source>
</evidence>
<proteinExistence type="predicted"/>
<organism evidence="2 3">
    <name type="scientific">Micromonospora matsumotoense</name>
    <dbReference type="NCBI Taxonomy" id="121616"/>
    <lineage>
        <taxon>Bacteria</taxon>
        <taxon>Bacillati</taxon>
        <taxon>Actinomycetota</taxon>
        <taxon>Actinomycetes</taxon>
        <taxon>Micromonosporales</taxon>
        <taxon>Micromonosporaceae</taxon>
        <taxon>Micromonospora</taxon>
    </lineage>
</organism>
<dbReference type="Proteomes" id="UP000198797">
    <property type="component" value="Unassembled WGS sequence"/>
</dbReference>
<feature type="region of interest" description="Disordered" evidence="1">
    <location>
        <begin position="1"/>
        <end position="66"/>
    </location>
</feature>